<dbReference type="PANTHER" id="PTHR34606:SF15">
    <property type="entry name" value="BON DOMAIN-CONTAINING PROTEIN"/>
    <property type="match status" value="1"/>
</dbReference>
<dbReference type="PANTHER" id="PTHR34606">
    <property type="entry name" value="BON DOMAIN-CONTAINING PROTEIN"/>
    <property type="match status" value="1"/>
</dbReference>
<reference evidence="3 4" key="1">
    <citation type="submission" date="2019-05" db="EMBL/GenBank/DDBJ databases">
        <title>Whole genome sequence analysis of Cupriavidus campinensis S14E4C strain.</title>
        <authorList>
            <person name="Abbaszade G."/>
            <person name="Szabo A."/>
            <person name="Toumi M."/>
            <person name="Toth E."/>
        </authorList>
    </citation>
    <scope>NUCLEOTIDE SEQUENCE [LARGE SCALE GENOMIC DNA]</scope>
    <source>
        <strain evidence="3 4">S14E4C</strain>
    </source>
</reference>
<evidence type="ECO:0000313" key="4">
    <source>
        <dbReference type="Proteomes" id="UP000318943"/>
    </source>
</evidence>
<dbReference type="Proteomes" id="UP000318943">
    <property type="component" value="Unassembled WGS sequence"/>
</dbReference>
<protein>
    <submittedName>
        <fullName evidence="3">BON domain-containing protein</fullName>
    </submittedName>
</protein>
<evidence type="ECO:0000256" key="1">
    <source>
        <dbReference type="SAM" id="MobiDB-lite"/>
    </source>
</evidence>
<keyword evidence="4" id="KW-1185">Reference proteome</keyword>
<sequence length="236" mass="25960">MELAAGRTPNRKERDMFNFRGDRGTSRVGRAKPEPASPTHEDWGQEWGEDWRGDPTSPNWREQAERDRAQRGGQPTYGGAGYYGDSRSGGQSYNGAQRVYPGDPGYREHPTRPQTLSGTGVGSRRPVGPKNYERPDARVLGDVCDRLAHHPDVDVSDVTVDVDKGLVKLGGTVGDRRQKYIVEEIADAVYGVKDVENQIRVRRPGEAADSAQRDSIGSWAAGDEATPSPERTLNKS</sequence>
<feature type="domain" description="BON" evidence="2">
    <location>
        <begin position="135"/>
        <end position="203"/>
    </location>
</feature>
<gene>
    <name evidence="3" type="ORF">FGG12_06520</name>
</gene>
<comment type="caution">
    <text evidence="3">The sequence shown here is derived from an EMBL/GenBank/DDBJ whole genome shotgun (WGS) entry which is preliminary data.</text>
</comment>
<dbReference type="PROSITE" id="PS50914">
    <property type="entry name" value="BON"/>
    <property type="match status" value="1"/>
</dbReference>
<organism evidence="3 4">
    <name type="scientific">Cupriavidus campinensis</name>
    <dbReference type="NCBI Taxonomy" id="151783"/>
    <lineage>
        <taxon>Bacteria</taxon>
        <taxon>Pseudomonadati</taxon>
        <taxon>Pseudomonadota</taxon>
        <taxon>Betaproteobacteria</taxon>
        <taxon>Burkholderiales</taxon>
        <taxon>Burkholderiaceae</taxon>
        <taxon>Cupriavidus</taxon>
    </lineage>
</organism>
<feature type="region of interest" description="Disordered" evidence="1">
    <location>
        <begin position="1"/>
        <end position="136"/>
    </location>
</feature>
<feature type="compositionally biased region" description="Basic and acidic residues" evidence="1">
    <location>
        <begin position="10"/>
        <end position="25"/>
    </location>
</feature>
<dbReference type="Gene3D" id="3.30.1340.30">
    <property type="match status" value="1"/>
</dbReference>
<dbReference type="EMBL" id="VCIZ01000003">
    <property type="protein sequence ID" value="TSP13300.1"/>
    <property type="molecule type" value="Genomic_DNA"/>
</dbReference>
<evidence type="ECO:0000259" key="2">
    <source>
        <dbReference type="PROSITE" id="PS50914"/>
    </source>
</evidence>
<accession>A0ABY3EQT2</accession>
<dbReference type="Pfam" id="PF04972">
    <property type="entry name" value="BON"/>
    <property type="match status" value="1"/>
</dbReference>
<dbReference type="InterPro" id="IPR007055">
    <property type="entry name" value="BON_dom"/>
</dbReference>
<feature type="region of interest" description="Disordered" evidence="1">
    <location>
        <begin position="203"/>
        <end position="236"/>
    </location>
</feature>
<evidence type="ECO:0000313" key="3">
    <source>
        <dbReference type="EMBL" id="TSP13300.1"/>
    </source>
</evidence>
<dbReference type="InterPro" id="IPR051686">
    <property type="entry name" value="Lipoprotein_DolP"/>
</dbReference>
<feature type="compositionally biased region" description="Basic and acidic residues" evidence="1">
    <location>
        <begin position="39"/>
        <end position="53"/>
    </location>
</feature>
<name>A0ABY3EQT2_9BURK</name>
<proteinExistence type="predicted"/>